<protein>
    <submittedName>
        <fullName evidence="1">Uncharacterized protein</fullName>
    </submittedName>
</protein>
<evidence type="ECO:0000313" key="2">
    <source>
        <dbReference type="Proteomes" id="UP000238312"/>
    </source>
</evidence>
<evidence type="ECO:0000313" key="1">
    <source>
        <dbReference type="EMBL" id="PRX68628.1"/>
    </source>
</evidence>
<keyword evidence="2" id="KW-1185">Reference proteome</keyword>
<dbReference type="EMBL" id="PVNG01000003">
    <property type="protein sequence ID" value="PRX68628.1"/>
    <property type="molecule type" value="Genomic_DNA"/>
</dbReference>
<gene>
    <name evidence="1" type="ORF">B0I32_103590</name>
</gene>
<organism evidence="1 2">
    <name type="scientific">Nonomuraea fuscirosea</name>
    <dbReference type="NCBI Taxonomy" id="1291556"/>
    <lineage>
        <taxon>Bacteria</taxon>
        <taxon>Bacillati</taxon>
        <taxon>Actinomycetota</taxon>
        <taxon>Actinomycetes</taxon>
        <taxon>Streptosporangiales</taxon>
        <taxon>Streptosporangiaceae</taxon>
        <taxon>Nonomuraea</taxon>
    </lineage>
</organism>
<dbReference type="RefSeq" id="WP_146178105.1">
    <property type="nucleotide sequence ID" value="NZ_PVNG01000003.1"/>
</dbReference>
<dbReference type="OrthoDB" id="3515039at2"/>
<name>A0A2T0N7U7_9ACTN</name>
<accession>A0A2T0N7U7</accession>
<dbReference type="AlphaFoldDB" id="A0A2T0N7U7"/>
<comment type="caution">
    <text evidence="1">The sequence shown here is derived from an EMBL/GenBank/DDBJ whole genome shotgun (WGS) entry which is preliminary data.</text>
</comment>
<reference evidence="1 2" key="1">
    <citation type="submission" date="2018-03" db="EMBL/GenBank/DDBJ databases">
        <title>Genomic Encyclopedia of Type Strains, Phase III (KMG-III): the genomes of soil and plant-associated and newly described type strains.</title>
        <authorList>
            <person name="Whitman W."/>
        </authorList>
    </citation>
    <scope>NUCLEOTIDE SEQUENCE [LARGE SCALE GENOMIC DNA]</scope>
    <source>
        <strain evidence="1 2">CGMCC 4.7104</strain>
    </source>
</reference>
<dbReference type="Proteomes" id="UP000238312">
    <property type="component" value="Unassembled WGS sequence"/>
</dbReference>
<proteinExistence type="predicted"/>
<sequence>MGRWTLGPALVLTASISVSVSVSITGVPAEAAARPDPVAALKRKLNGHGGVRETAVFRSVLGPKKVRLTGRAKTVFEFGGGGIVASDLRFSSSLGDSRSIAFLYRVYNWEPEHPDYLPAGKSWIVSKKKKKNDLFISCGQIRLSDPAVLRHVLATTTAKHPAGVYDGTRTTLYEGSTTIGALYKLDPSVWVDNVNKPIGQHASYRKLPVKWRLWLGSDQLVRRCQTRYDEPDSPWSVEDRHVVITDERYSGWHDPIDVKPPPAELVATRDELVFSDDD</sequence>